<evidence type="ECO:0000313" key="5">
    <source>
        <dbReference type="Proteomes" id="UP000664109"/>
    </source>
</evidence>
<dbReference type="Proteomes" id="UP000664109">
    <property type="component" value="Unassembled WGS sequence"/>
</dbReference>
<organism evidence="4 5">
    <name type="scientific">Streptomyces zhihengii</name>
    <dbReference type="NCBI Taxonomy" id="1818004"/>
    <lineage>
        <taxon>Bacteria</taxon>
        <taxon>Bacillati</taxon>
        <taxon>Actinomycetota</taxon>
        <taxon>Actinomycetes</taxon>
        <taxon>Kitasatosporales</taxon>
        <taxon>Streptomycetaceae</taxon>
        <taxon>Streptomyces</taxon>
    </lineage>
</organism>
<accession>A0ABS2V4Z6</accession>
<comment type="caution">
    <text evidence="4">The sequence shown here is derived from an EMBL/GenBank/DDBJ whole genome shotgun (WGS) entry which is preliminary data.</text>
</comment>
<dbReference type="RefSeq" id="WP_205378799.1">
    <property type="nucleotide sequence ID" value="NZ_JAFEJA010000003.1"/>
</dbReference>
<keyword evidence="4" id="KW-0547">Nucleotide-binding</keyword>
<reference evidence="4 5" key="1">
    <citation type="journal article" date="2016" name="Arch. Microbiol.">
        <title>Streptomyces zhihengii sp. nov., isolated from rhizospheric soil of Psammosilene tunicoides.</title>
        <authorList>
            <person name="Huang M.J."/>
            <person name="Fei J.J."/>
            <person name="Salam N."/>
            <person name="Kim C.J."/>
            <person name="Hozzein W.N."/>
            <person name="Xiao M."/>
            <person name="Huang H.Q."/>
            <person name="Li W.J."/>
        </authorList>
    </citation>
    <scope>NUCLEOTIDE SEQUENCE [LARGE SCALE GENOMIC DNA]</scope>
    <source>
        <strain evidence="4 5">YIM T102</strain>
    </source>
</reference>
<feature type="region of interest" description="Disordered" evidence="2">
    <location>
        <begin position="13"/>
        <end position="34"/>
    </location>
</feature>
<evidence type="ECO:0000256" key="2">
    <source>
        <dbReference type="SAM" id="MobiDB-lite"/>
    </source>
</evidence>
<dbReference type="PANTHER" id="PTHR35526:SF3">
    <property type="entry name" value="ANTI-SIGMA-F FACTOR RSBW"/>
    <property type="match status" value="1"/>
</dbReference>
<keyword evidence="1" id="KW-0808">Transferase</keyword>
<sequence length="179" mass="19031">MKLQYTITGLRSTRANDPLAPSGRPVDGCPSGGESVPTCRARDFQVAMVVSARADAVAGARRQLASLLQSSGLTEYADTIVLVAQELMVNAMVHGCENQSEGRFAMRAMHGRGCLRVEVEDPSPKQPHPRTATVDEEAGRGLHLLDALVTRLGADLSSPSQTGKTVWFELDLVSGEAAS</sequence>
<dbReference type="CDD" id="cd16936">
    <property type="entry name" value="HATPase_RsbW-like"/>
    <property type="match status" value="1"/>
</dbReference>
<dbReference type="GO" id="GO:0005524">
    <property type="term" value="F:ATP binding"/>
    <property type="evidence" value="ECO:0007669"/>
    <property type="project" value="UniProtKB-KW"/>
</dbReference>
<dbReference type="InterPro" id="IPR050267">
    <property type="entry name" value="Anti-sigma-factor_SerPK"/>
</dbReference>
<protein>
    <submittedName>
        <fullName evidence="4">ATP-binding protein</fullName>
    </submittedName>
</protein>
<geneLocation type="plasmid" evidence="4">
    <name>unnamed1</name>
</geneLocation>
<keyword evidence="4" id="KW-0614">Plasmid</keyword>
<keyword evidence="1" id="KW-0418">Kinase</keyword>
<keyword evidence="4" id="KW-0067">ATP-binding</keyword>
<dbReference type="SUPFAM" id="SSF55874">
    <property type="entry name" value="ATPase domain of HSP90 chaperone/DNA topoisomerase II/histidine kinase"/>
    <property type="match status" value="1"/>
</dbReference>
<keyword evidence="5" id="KW-1185">Reference proteome</keyword>
<gene>
    <name evidence="4" type="ORF">JE024_39625</name>
</gene>
<evidence type="ECO:0000256" key="1">
    <source>
        <dbReference type="ARBA" id="ARBA00022527"/>
    </source>
</evidence>
<dbReference type="Gene3D" id="3.30.565.10">
    <property type="entry name" value="Histidine kinase-like ATPase, C-terminal domain"/>
    <property type="match status" value="1"/>
</dbReference>
<dbReference type="InterPro" id="IPR003594">
    <property type="entry name" value="HATPase_dom"/>
</dbReference>
<proteinExistence type="predicted"/>
<dbReference type="Pfam" id="PF13581">
    <property type="entry name" value="HATPase_c_2"/>
    <property type="match status" value="1"/>
</dbReference>
<dbReference type="PANTHER" id="PTHR35526">
    <property type="entry name" value="ANTI-SIGMA-F FACTOR RSBW-RELATED"/>
    <property type="match status" value="1"/>
</dbReference>
<evidence type="ECO:0000313" key="4">
    <source>
        <dbReference type="EMBL" id="MBM9624646.1"/>
    </source>
</evidence>
<keyword evidence="1" id="KW-0723">Serine/threonine-protein kinase</keyword>
<dbReference type="EMBL" id="JAFEJA010000003">
    <property type="protein sequence ID" value="MBM9624646.1"/>
    <property type="molecule type" value="Genomic_DNA"/>
</dbReference>
<dbReference type="InterPro" id="IPR036890">
    <property type="entry name" value="HATPase_C_sf"/>
</dbReference>
<name>A0ABS2V4Z6_9ACTN</name>
<feature type="domain" description="Histidine kinase/HSP90-like ATPase" evidence="3">
    <location>
        <begin position="50"/>
        <end position="168"/>
    </location>
</feature>
<evidence type="ECO:0000259" key="3">
    <source>
        <dbReference type="Pfam" id="PF13581"/>
    </source>
</evidence>